<dbReference type="Proteomes" id="UP000095544">
    <property type="component" value="Unassembled WGS sequence"/>
</dbReference>
<organism evidence="1 2">
    <name type="scientific">Faecalicatena contorta</name>
    <dbReference type="NCBI Taxonomy" id="39482"/>
    <lineage>
        <taxon>Bacteria</taxon>
        <taxon>Bacillati</taxon>
        <taxon>Bacillota</taxon>
        <taxon>Clostridia</taxon>
        <taxon>Lachnospirales</taxon>
        <taxon>Lachnospiraceae</taxon>
        <taxon>Faecalicatena</taxon>
    </lineage>
</organism>
<protein>
    <submittedName>
        <fullName evidence="1">Uncharacterized protein</fullName>
    </submittedName>
</protein>
<evidence type="ECO:0000313" key="1">
    <source>
        <dbReference type="EMBL" id="CUP31805.1"/>
    </source>
</evidence>
<gene>
    <name evidence="1" type="ORF">ERS852491_04843</name>
</gene>
<proteinExistence type="predicted"/>
<dbReference type="EMBL" id="CYZU01000082">
    <property type="protein sequence ID" value="CUP31805.1"/>
    <property type="molecule type" value="Genomic_DNA"/>
</dbReference>
<name>A0A174MCX5_9FIRM</name>
<sequence length="29" mass="3392">MMVKCFNTEGVCLPELHYMVVNGKIKMYI</sequence>
<dbReference type="AlphaFoldDB" id="A0A174MCX5"/>
<reference evidence="1 2" key="1">
    <citation type="submission" date="2015-09" db="EMBL/GenBank/DDBJ databases">
        <authorList>
            <consortium name="Pathogen Informatics"/>
        </authorList>
    </citation>
    <scope>NUCLEOTIDE SEQUENCE [LARGE SCALE GENOMIC DNA]</scope>
    <source>
        <strain evidence="1 2">2789STDY5834876</strain>
    </source>
</reference>
<accession>A0A174MCX5</accession>
<evidence type="ECO:0000313" key="2">
    <source>
        <dbReference type="Proteomes" id="UP000095544"/>
    </source>
</evidence>